<dbReference type="EMBL" id="DXAW01000027">
    <property type="protein sequence ID" value="HIZ85080.1"/>
    <property type="molecule type" value="Genomic_DNA"/>
</dbReference>
<feature type="transmembrane region" description="Helical" evidence="2">
    <location>
        <begin position="153"/>
        <end position="170"/>
    </location>
</feature>
<reference evidence="3" key="1">
    <citation type="journal article" date="2021" name="PeerJ">
        <title>Extensive microbial diversity within the chicken gut microbiome revealed by metagenomics and culture.</title>
        <authorList>
            <person name="Gilroy R."/>
            <person name="Ravi A."/>
            <person name="Getino M."/>
            <person name="Pursley I."/>
            <person name="Horton D.L."/>
            <person name="Alikhan N.F."/>
            <person name="Baker D."/>
            <person name="Gharbi K."/>
            <person name="Hall N."/>
            <person name="Watson M."/>
            <person name="Adriaenssens E.M."/>
            <person name="Foster-Nyarko E."/>
            <person name="Jarju S."/>
            <person name="Secka A."/>
            <person name="Antonio M."/>
            <person name="Oren A."/>
            <person name="Chaudhuri R.R."/>
            <person name="La Ragione R."/>
            <person name="Hildebrand F."/>
            <person name="Pallen M.J."/>
        </authorList>
    </citation>
    <scope>NUCLEOTIDE SEQUENCE</scope>
    <source>
        <strain evidence="3">Gambia16-554</strain>
    </source>
</reference>
<gene>
    <name evidence="3" type="ORF">IAC04_01125</name>
</gene>
<feature type="region of interest" description="Disordered" evidence="1">
    <location>
        <begin position="1"/>
        <end position="42"/>
    </location>
</feature>
<evidence type="ECO:0000256" key="2">
    <source>
        <dbReference type="SAM" id="Phobius"/>
    </source>
</evidence>
<feature type="transmembrane region" description="Helical" evidence="2">
    <location>
        <begin position="401"/>
        <end position="426"/>
    </location>
</feature>
<name>A0A9D2GPL7_9BACT</name>
<feature type="transmembrane region" description="Helical" evidence="2">
    <location>
        <begin position="338"/>
        <end position="362"/>
    </location>
</feature>
<keyword evidence="2" id="KW-0812">Transmembrane</keyword>
<dbReference type="AlphaFoldDB" id="A0A9D2GPL7"/>
<protein>
    <submittedName>
        <fullName evidence="3">DUF3667 domain-containing protein</fullName>
    </submittedName>
</protein>
<evidence type="ECO:0000256" key="1">
    <source>
        <dbReference type="SAM" id="MobiDB-lite"/>
    </source>
</evidence>
<keyword evidence="2" id="KW-0472">Membrane</keyword>
<feature type="transmembrane region" description="Helical" evidence="2">
    <location>
        <begin position="368"/>
        <end position="389"/>
    </location>
</feature>
<comment type="caution">
    <text evidence="3">The sequence shown here is derived from an EMBL/GenBank/DDBJ whole genome shotgun (WGS) entry which is preliminary data.</text>
</comment>
<evidence type="ECO:0000313" key="4">
    <source>
        <dbReference type="Proteomes" id="UP000824115"/>
    </source>
</evidence>
<dbReference type="InterPro" id="IPR022134">
    <property type="entry name" value="DUF3667"/>
</dbReference>
<dbReference type="Proteomes" id="UP000824115">
    <property type="component" value="Unassembled WGS sequence"/>
</dbReference>
<keyword evidence="2" id="KW-1133">Transmembrane helix</keyword>
<proteinExistence type="predicted"/>
<organism evidence="3 4">
    <name type="scientific">Candidatus Coprenecus stercoravium</name>
    <dbReference type="NCBI Taxonomy" id="2840735"/>
    <lineage>
        <taxon>Bacteria</taxon>
        <taxon>Pseudomonadati</taxon>
        <taxon>Bacteroidota</taxon>
        <taxon>Bacteroidia</taxon>
        <taxon>Bacteroidales</taxon>
        <taxon>Rikenellaceae</taxon>
        <taxon>Rikenellaceae incertae sedis</taxon>
        <taxon>Candidatus Coprenecus</taxon>
    </lineage>
</organism>
<accession>A0A9D2GPL7</accession>
<reference evidence="3" key="2">
    <citation type="submission" date="2021-04" db="EMBL/GenBank/DDBJ databases">
        <authorList>
            <person name="Gilroy R."/>
        </authorList>
    </citation>
    <scope>NUCLEOTIDE SEQUENCE</scope>
    <source>
        <strain evidence="3">Gambia16-554</strain>
    </source>
</reference>
<feature type="transmembrane region" description="Helical" evidence="2">
    <location>
        <begin position="306"/>
        <end position="326"/>
    </location>
</feature>
<sequence length="428" mass="49133">MNIENRILTASGTDKKPDVSGGEEAQEAGQKKKTGKKAAGERLKERARRRKALILKQLEQKRLRRVRRKTVPAYTHCKNCGTELKGMYCHRCGQYALDVEQPFWKYIKQYFENAYSFDNKIWITLWMLFRRPGFLTTEFNSGKIVSYVHPMKLLMFISLLFFLFFFIKVGKELDTLKVATDNLSETTFTDIASSIKEEDEGLYTSLAHQDKTETVAIVADSSSLAMYPELFEIIECSPTKISDNGKRQDTLLVKTSELITGRTEYVPEQTWKGAPLYAPGQNMEARALNNQKDIIFSTFLGEAGKWTPILVLLLTPFMALLCRIFYHRCRVGYMGNFVFVLHLNSLAFIALTVFILLCTYLPDQGRIWSWLFLLYMIFYTTVASHRVYPGTGWVKSAVKSLLMWFIFLIVISIAVLILTIIIAARINI</sequence>
<evidence type="ECO:0000313" key="3">
    <source>
        <dbReference type="EMBL" id="HIZ85080.1"/>
    </source>
</evidence>
<dbReference type="Pfam" id="PF12412">
    <property type="entry name" value="DUF3667"/>
    <property type="match status" value="1"/>
</dbReference>